<dbReference type="GO" id="GO:0000287">
    <property type="term" value="F:magnesium ion binding"/>
    <property type="evidence" value="ECO:0007669"/>
    <property type="project" value="InterPro"/>
</dbReference>
<reference evidence="7 8" key="1">
    <citation type="submission" date="2020-10" db="EMBL/GenBank/DDBJ databases">
        <title>Ca. Dormibacterota MAGs.</title>
        <authorList>
            <person name="Montgomery K."/>
        </authorList>
    </citation>
    <scope>NUCLEOTIDE SEQUENCE [LARGE SCALE GENOMIC DNA]</scope>
    <source>
        <strain evidence="7">SC8812_S17_18</strain>
    </source>
</reference>
<accession>A0A934N5B4</accession>
<dbReference type="InterPro" id="IPR008162">
    <property type="entry name" value="Pyrophosphatase"/>
</dbReference>
<comment type="cofactor">
    <cofactor evidence="1">
        <name>Mg(2+)</name>
        <dbReference type="ChEBI" id="CHEBI:18420"/>
    </cofactor>
</comment>
<sequence length="100" mass="11085">MSDYLEVDVVIEVPKGSRNKFKWDASVGAIRLDRELFTATRYPADYGLSNQAKQARYEAGTAEEQPKQRSSEATSASAPLNKDRQRRRLHVVGADTAEGG</sequence>
<dbReference type="Proteomes" id="UP000606991">
    <property type="component" value="Unassembled WGS sequence"/>
</dbReference>
<protein>
    <recommendedName>
        <fullName evidence="2">inorganic diphosphatase</fullName>
        <ecNumber evidence="2">3.6.1.1</ecNumber>
    </recommendedName>
</protein>
<evidence type="ECO:0000256" key="1">
    <source>
        <dbReference type="ARBA" id="ARBA00001946"/>
    </source>
</evidence>
<dbReference type="AlphaFoldDB" id="A0A934N5B4"/>
<dbReference type="InterPro" id="IPR036649">
    <property type="entry name" value="Pyrophosphatase_sf"/>
</dbReference>
<feature type="region of interest" description="Disordered" evidence="6">
    <location>
        <begin position="48"/>
        <end position="100"/>
    </location>
</feature>
<dbReference type="EC" id="3.6.1.1" evidence="2"/>
<keyword evidence="5" id="KW-0460">Magnesium</keyword>
<evidence type="ECO:0000313" key="8">
    <source>
        <dbReference type="Proteomes" id="UP000606991"/>
    </source>
</evidence>
<dbReference type="Pfam" id="PF00719">
    <property type="entry name" value="Pyrophosphatase"/>
    <property type="match status" value="1"/>
</dbReference>
<dbReference type="GO" id="GO:0004427">
    <property type="term" value="F:inorganic diphosphate phosphatase activity"/>
    <property type="evidence" value="ECO:0007669"/>
    <property type="project" value="UniProtKB-EC"/>
</dbReference>
<organism evidence="7 8">
    <name type="scientific">Candidatus Aeolococcus gillhamiae</name>
    <dbReference type="NCBI Taxonomy" id="3127015"/>
    <lineage>
        <taxon>Bacteria</taxon>
        <taxon>Bacillati</taxon>
        <taxon>Candidatus Dormiibacterota</taxon>
        <taxon>Candidatus Dormibacteria</taxon>
        <taxon>Candidatus Aeolococcales</taxon>
        <taxon>Candidatus Aeolococcaceae</taxon>
        <taxon>Candidatus Aeolococcus</taxon>
    </lineage>
</organism>
<keyword evidence="3" id="KW-0479">Metal-binding</keyword>
<comment type="caution">
    <text evidence="7">The sequence shown here is derived from an EMBL/GenBank/DDBJ whole genome shotgun (WGS) entry which is preliminary data.</text>
</comment>
<evidence type="ECO:0000256" key="2">
    <source>
        <dbReference type="ARBA" id="ARBA00012146"/>
    </source>
</evidence>
<evidence type="ECO:0000256" key="6">
    <source>
        <dbReference type="SAM" id="MobiDB-lite"/>
    </source>
</evidence>
<evidence type="ECO:0000313" key="7">
    <source>
        <dbReference type="EMBL" id="MBJ7594723.1"/>
    </source>
</evidence>
<name>A0A934N5B4_9BACT</name>
<proteinExistence type="predicted"/>
<gene>
    <name evidence="7" type="ORF">JF886_07650</name>
</gene>
<evidence type="ECO:0000256" key="5">
    <source>
        <dbReference type="ARBA" id="ARBA00022842"/>
    </source>
</evidence>
<dbReference type="GO" id="GO:0005737">
    <property type="term" value="C:cytoplasm"/>
    <property type="evidence" value="ECO:0007669"/>
    <property type="project" value="InterPro"/>
</dbReference>
<evidence type="ECO:0000256" key="4">
    <source>
        <dbReference type="ARBA" id="ARBA00022801"/>
    </source>
</evidence>
<dbReference type="GO" id="GO:0006796">
    <property type="term" value="P:phosphate-containing compound metabolic process"/>
    <property type="evidence" value="ECO:0007669"/>
    <property type="project" value="InterPro"/>
</dbReference>
<keyword evidence="4" id="KW-0378">Hydrolase</keyword>
<dbReference type="SUPFAM" id="SSF50324">
    <property type="entry name" value="Inorganic pyrophosphatase"/>
    <property type="match status" value="1"/>
</dbReference>
<evidence type="ECO:0000256" key="3">
    <source>
        <dbReference type="ARBA" id="ARBA00022723"/>
    </source>
</evidence>
<dbReference type="Gene3D" id="3.90.80.10">
    <property type="entry name" value="Inorganic pyrophosphatase"/>
    <property type="match status" value="1"/>
</dbReference>
<dbReference type="EMBL" id="JAEKNS010000078">
    <property type="protein sequence ID" value="MBJ7594723.1"/>
    <property type="molecule type" value="Genomic_DNA"/>
</dbReference>